<keyword evidence="1" id="KW-1133">Transmembrane helix</keyword>
<keyword evidence="1" id="KW-0812">Transmembrane</keyword>
<feature type="transmembrane region" description="Helical" evidence="1">
    <location>
        <begin position="6"/>
        <end position="25"/>
    </location>
</feature>
<feature type="transmembrane region" description="Helical" evidence="1">
    <location>
        <begin position="189"/>
        <end position="215"/>
    </location>
</feature>
<dbReference type="EMBL" id="DVNM01000029">
    <property type="protein sequence ID" value="HIU69395.1"/>
    <property type="molecule type" value="Genomic_DNA"/>
</dbReference>
<organism evidence="2 3">
    <name type="scientific">Candidatus Scybalenecus merdavium</name>
    <dbReference type="NCBI Taxonomy" id="2840939"/>
    <lineage>
        <taxon>Bacteria</taxon>
        <taxon>Bacillati</taxon>
        <taxon>Bacillota</taxon>
        <taxon>Clostridia</taxon>
        <taxon>Eubacteriales</taxon>
        <taxon>Oscillospiraceae</taxon>
        <taxon>Oscillospiraceae incertae sedis</taxon>
        <taxon>Candidatus Scybalenecus</taxon>
    </lineage>
</organism>
<feature type="transmembrane region" description="Helical" evidence="1">
    <location>
        <begin position="61"/>
        <end position="81"/>
    </location>
</feature>
<evidence type="ECO:0000256" key="1">
    <source>
        <dbReference type="SAM" id="Phobius"/>
    </source>
</evidence>
<protein>
    <submittedName>
        <fullName evidence="2">ECF transporter S component</fullName>
    </submittedName>
</protein>
<keyword evidence="1" id="KW-0472">Membrane</keyword>
<name>A0A9D1SPB0_9FIRM</name>
<dbReference type="AlphaFoldDB" id="A0A9D1SPB0"/>
<reference evidence="2" key="1">
    <citation type="submission" date="2020-10" db="EMBL/GenBank/DDBJ databases">
        <authorList>
            <person name="Gilroy R."/>
        </authorList>
    </citation>
    <scope>NUCLEOTIDE SEQUENCE</scope>
    <source>
        <strain evidence="2">CHK176-6737</strain>
    </source>
</reference>
<evidence type="ECO:0000313" key="2">
    <source>
        <dbReference type="EMBL" id="HIU69395.1"/>
    </source>
</evidence>
<gene>
    <name evidence="2" type="ORF">IAD23_05485</name>
</gene>
<feature type="transmembrane region" description="Helical" evidence="1">
    <location>
        <begin position="88"/>
        <end position="113"/>
    </location>
</feature>
<comment type="caution">
    <text evidence="2">The sequence shown here is derived from an EMBL/GenBank/DDBJ whole genome shotgun (WGS) entry which is preliminary data.</text>
</comment>
<feature type="transmembrane region" description="Helical" evidence="1">
    <location>
        <begin position="32"/>
        <end position="49"/>
    </location>
</feature>
<accession>A0A9D1SPB0</accession>
<reference evidence="2" key="2">
    <citation type="journal article" date="2021" name="PeerJ">
        <title>Extensive microbial diversity within the chicken gut microbiome revealed by metagenomics and culture.</title>
        <authorList>
            <person name="Gilroy R."/>
            <person name="Ravi A."/>
            <person name="Getino M."/>
            <person name="Pursley I."/>
            <person name="Horton D.L."/>
            <person name="Alikhan N.F."/>
            <person name="Baker D."/>
            <person name="Gharbi K."/>
            <person name="Hall N."/>
            <person name="Watson M."/>
            <person name="Adriaenssens E.M."/>
            <person name="Foster-Nyarko E."/>
            <person name="Jarju S."/>
            <person name="Secka A."/>
            <person name="Antonio M."/>
            <person name="Oren A."/>
            <person name="Chaudhuri R.R."/>
            <person name="La Ragione R."/>
            <person name="Hildebrand F."/>
            <person name="Pallen M.J."/>
        </authorList>
    </citation>
    <scope>NUCLEOTIDE SEQUENCE</scope>
    <source>
        <strain evidence="2">CHK176-6737</strain>
    </source>
</reference>
<sequence length="227" mass="24285">MKKENLLVCICAAVSLAGVLVWQLFFAEKVSFYMVGVVLIVLTILPFFASFECGRAAAVEISLLAVMAALAVASRAAFYALPQVKPICAVVIVSGVCFGAKNGFAVGAISAFVSNFLFGHGVWTPYQMLALGLCGLFAGLLFRAVRPTRVRLAVYGFFAAAVLYGLIVDLSTVFMTLSRLTWQGVLGVYGAGAVFSLIFGATTAVFLFLFGEAFVKKINRIQKKYAV</sequence>
<dbReference type="Proteomes" id="UP000824125">
    <property type="component" value="Unassembled WGS sequence"/>
</dbReference>
<dbReference type="Gene3D" id="1.10.1760.20">
    <property type="match status" value="1"/>
</dbReference>
<feature type="transmembrane region" description="Helical" evidence="1">
    <location>
        <begin position="125"/>
        <end position="145"/>
    </location>
</feature>
<dbReference type="InterPro" id="IPR009825">
    <property type="entry name" value="ECF_substrate-spec-like"/>
</dbReference>
<dbReference type="Pfam" id="PF07155">
    <property type="entry name" value="ECF-ribofla_trS"/>
    <property type="match status" value="1"/>
</dbReference>
<evidence type="ECO:0000313" key="3">
    <source>
        <dbReference type="Proteomes" id="UP000824125"/>
    </source>
</evidence>
<dbReference type="GO" id="GO:0016020">
    <property type="term" value="C:membrane"/>
    <property type="evidence" value="ECO:0007669"/>
    <property type="project" value="InterPro"/>
</dbReference>
<feature type="transmembrane region" description="Helical" evidence="1">
    <location>
        <begin position="152"/>
        <end position="177"/>
    </location>
</feature>
<proteinExistence type="predicted"/>